<protein>
    <submittedName>
        <fullName evidence="4">Helix-turn-helix transcriptional regulator</fullName>
    </submittedName>
</protein>
<name>A0A7D5T5Q2_9EURY</name>
<keyword evidence="5" id="KW-1185">Reference proteome</keyword>
<evidence type="ECO:0000313" key="4">
    <source>
        <dbReference type="EMBL" id="QLH82548.1"/>
    </source>
</evidence>
<evidence type="ECO:0000256" key="1">
    <source>
        <dbReference type="SAM" id="MobiDB-lite"/>
    </source>
</evidence>
<dbReference type="InterPro" id="IPR036390">
    <property type="entry name" value="WH_DNA-bd_sf"/>
</dbReference>
<organism evidence="4 5">
    <name type="scientific">Halosimplex pelagicum</name>
    <dbReference type="NCBI Taxonomy" id="869886"/>
    <lineage>
        <taxon>Archaea</taxon>
        <taxon>Methanobacteriati</taxon>
        <taxon>Methanobacteriota</taxon>
        <taxon>Stenosarchaea group</taxon>
        <taxon>Halobacteria</taxon>
        <taxon>Halobacteriales</taxon>
        <taxon>Haloarculaceae</taxon>
        <taxon>Halosimplex</taxon>
    </lineage>
</organism>
<accession>A0A7D5T5Q2</accession>
<keyword evidence="2" id="KW-0472">Membrane</keyword>
<dbReference type="EMBL" id="CP058909">
    <property type="protein sequence ID" value="QLH82548.1"/>
    <property type="molecule type" value="Genomic_DNA"/>
</dbReference>
<keyword evidence="2" id="KW-0812">Transmembrane</keyword>
<dbReference type="InterPro" id="IPR036388">
    <property type="entry name" value="WH-like_DNA-bd_sf"/>
</dbReference>
<dbReference type="SUPFAM" id="SSF46785">
    <property type="entry name" value="Winged helix' DNA-binding domain"/>
    <property type="match status" value="1"/>
</dbReference>
<reference evidence="4 5" key="1">
    <citation type="submission" date="2020-07" db="EMBL/GenBank/DDBJ databases">
        <title>Halosimplex litoreum sp. nov. and Halosimplex rubrum sp. nov., isolated from different salt environments.</title>
        <authorList>
            <person name="Cui H."/>
        </authorList>
    </citation>
    <scope>NUCLEOTIDE SEQUENCE [LARGE SCALE GENOMIC DNA]</scope>
    <source>
        <strain evidence="4 5">R2</strain>
    </source>
</reference>
<feature type="transmembrane region" description="Helical" evidence="2">
    <location>
        <begin position="123"/>
        <end position="142"/>
    </location>
</feature>
<dbReference type="AlphaFoldDB" id="A0A7D5T5Q2"/>
<gene>
    <name evidence="4" type="ORF">HZS54_13390</name>
</gene>
<dbReference type="InterPro" id="IPR011991">
    <property type="entry name" value="ArsR-like_HTH"/>
</dbReference>
<dbReference type="OrthoDB" id="11368at2157"/>
<proteinExistence type="predicted"/>
<dbReference type="GeneID" id="56083601"/>
<dbReference type="GO" id="GO:0003700">
    <property type="term" value="F:DNA-binding transcription factor activity"/>
    <property type="evidence" value="ECO:0007669"/>
    <property type="project" value="InterPro"/>
</dbReference>
<dbReference type="RefSeq" id="WP_179917621.1">
    <property type="nucleotide sequence ID" value="NZ_CP058909.1"/>
</dbReference>
<dbReference type="KEGG" id="hpel:HZS54_13390"/>
<dbReference type="Gene3D" id="1.10.10.10">
    <property type="entry name" value="Winged helix-like DNA-binding domain superfamily/Winged helix DNA-binding domain"/>
    <property type="match status" value="1"/>
</dbReference>
<feature type="region of interest" description="Disordered" evidence="1">
    <location>
        <begin position="145"/>
        <end position="165"/>
    </location>
</feature>
<feature type="transmembrane region" description="Helical" evidence="2">
    <location>
        <begin position="173"/>
        <end position="193"/>
    </location>
</feature>
<keyword evidence="2" id="KW-1133">Transmembrane helix</keyword>
<evidence type="ECO:0000256" key="2">
    <source>
        <dbReference type="SAM" id="Phobius"/>
    </source>
</evidence>
<feature type="domain" description="HTH arsR-type" evidence="3">
    <location>
        <begin position="29"/>
        <end position="109"/>
    </location>
</feature>
<dbReference type="SMART" id="SM00418">
    <property type="entry name" value="HTH_ARSR"/>
    <property type="match status" value="1"/>
</dbReference>
<dbReference type="CDD" id="cd00090">
    <property type="entry name" value="HTH_ARSR"/>
    <property type="match status" value="1"/>
</dbReference>
<dbReference type="InterPro" id="IPR001845">
    <property type="entry name" value="HTH_ArsR_DNA-bd_dom"/>
</dbReference>
<evidence type="ECO:0000313" key="5">
    <source>
        <dbReference type="Proteomes" id="UP000509346"/>
    </source>
</evidence>
<sequence length="196" mass="20308">MSIFPLRSEPDVDDREPKLVDLAEADAEEVFDALGSETARSLLLELHDEPRPASELAEAVDTSVQNAQYHLTKLVAADLVEGVDTWYSESGSEMTVYAPADESLVLFAGEEPESSLRRLLERLVGAVAVLSVGAVAVALAVGGREGPEPTAGNATTNMSGPPVGPTGAGTDPLVAVAAFLAGGLFVLAVLLVVGRV</sequence>
<dbReference type="Pfam" id="PF12840">
    <property type="entry name" value="HTH_20"/>
    <property type="match status" value="1"/>
</dbReference>
<dbReference type="Proteomes" id="UP000509346">
    <property type="component" value="Chromosome"/>
</dbReference>
<evidence type="ECO:0000259" key="3">
    <source>
        <dbReference type="SMART" id="SM00418"/>
    </source>
</evidence>